<keyword evidence="6" id="KW-0460">Magnesium</keyword>
<evidence type="ECO:0000313" key="12">
    <source>
        <dbReference type="EMBL" id="EXX66466.1"/>
    </source>
</evidence>
<proteinExistence type="predicted"/>
<evidence type="ECO:0000256" key="8">
    <source>
        <dbReference type="ARBA" id="ARBA00040531"/>
    </source>
</evidence>
<dbReference type="EMBL" id="JEMT01018816">
    <property type="protein sequence ID" value="EXX66466.1"/>
    <property type="molecule type" value="Genomic_DNA"/>
</dbReference>
<comment type="subcellular location">
    <subcellularLocation>
        <location evidence="1">Nucleus</location>
    </subcellularLocation>
</comment>
<keyword evidence="5" id="KW-0269">Exonuclease</keyword>
<evidence type="ECO:0000259" key="11">
    <source>
        <dbReference type="SMART" id="SM00474"/>
    </source>
</evidence>
<feature type="domain" description="3'-5' exonuclease" evidence="11">
    <location>
        <begin position="84"/>
        <end position="267"/>
    </location>
</feature>
<name>A0A015L272_RHIIW</name>
<dbReference type="GO" id="GO:0003676">
    <property type="term" value="F:nucleic acid binding"/>
    <property type="evidence" value="ECO:0007669"/>
    <property type="project" value="InterPro"/>
</dbReference>
<keyword evidence="4" id="KW-0378">Hydrolase</keyword>
<evidence type="ECO:0000256" key="2">
    <source>
        <dbReference type="ARBA" id="ARBA00022722"/>
    </source>
</evidence>
<feature type="compositionally biased region" description="Polar residues" evidence="10">
    <location>
        <begin position="512"/>
        <end position="526"/>
    </location>
</feature>
<dbReference type="SMART" id="SM00474">
    <property type="entry name" value="35EXOc"/>
    <property type="match status" value="1"/>
</dbReference>
<dbReference type="PANTHER" id="PTHR13620:SF109">
    <property type="entry name" value="3'-5' EXONUCLEASE"/>
    <property type="match status" value="1"/>
</dbReference>
<dbReference type="GO" id="GO:0008408">
    <property type="term" value="F:3'-5' exonuclease activity"/>
    <property type="evidence" value="ECO:0007669"/>
    <property type="project" value="InterPro"/>
</dbReference>
<dbReference type="STRING" id="1432141.A0A015L272"/>
<evidence type="ECO:0000256" key="10">
    <source>
        <dbReference type="SAM" id="MobiDB-lite"/>
    </source>
</evidence>
<keyword evidence="3" id="KW-0479">Metal-binding</keyword>
<evidence type="ECO:0000256" key="7">
    <source>
        <dbReference type="ARBA" id="ARBA00023242"/>
    </source>
</evidence>
<dbReference type="OrthoDB" id="1920326at2759"/>
<feature type="compositionally biased region" description="Basic and acidic residues" evidence="10">
    <location>
        <begin position="488"/>
        <end position="511"/>
    </location>
</feature>
<dbReference type="InterPro" id="IPR002562">
    <property type="entry name" value="3'-5'_exonuclease_dom"/>
</dbReference>
<comment type="caution">
    <text evidence="12">The sequence shown here is derived from an EMBL/GenBank/DDBJ whole genome shotgun (WGS) entry which is preliminary data.</text>
</comment>
<dbReference type="PANTHER" id="PTHR13620">
    <property type="entry name" value="3-5 EXONUCLEASE"/>
    <property type="match status" value="1"/>
</dbReference>
<evidence type="ECO:0000256" key="6">
    <source>
        <dbReference type="ARBA" id="ARBA00022842"/>
    </source>
</evidence>
<evidence type="ECO:0000313" key="13">
    <source>
        <dbReference type="Proteomes" id="UP000022910"/>
    </source>
</evidence>
<dbReference type="GO" id="GO:0046872">
    <property type="term" value="F:metal ion binding"/>
    <property type="evidence" value="ECO:0007669"/>
    <property type="project" value="UniProtKB-KW"/>
</dbReference>
<dbReference type="GO" id="GO:0005634">
    <property type="term" value="C:nucleus"/>
    <property type="evidence" value="ECO:0007669"/>
    <property type="project" value="UniProtKB-SubCell"/>
</dbReference>
<dbReference type="Gene3D" id="3.30.420.10">
    <property type="entry name" value="Ribonuclease H-like superfamily/Ribonuclease H"/>
    <property type="match status" value="1"/>
</dbReference>
<dbReference type="GO" id="GO:0006139">
    <property type="term" value="P:nucleobase-containing compound metabolic process"/>
    <property type="evidence" value="ECO:0007669"/>
    <property type="project" value="InterPro"/>
</dbReference>
<keyword evidence="2" id="KW-0540">Nuclease</keyword>
<evidence type="ECO:0000256" key="5">
    <source>
        <dbReference type="ARBA" id="ARBA00022839"/>
    </source>
</evidence>
<dbReference type="SUPFAM" id="SSF53098">
    <property type="entry name" value="Ribonuclease H-like"/>
    <property type="match status" value="1"/>
</dbReference>
<dbReference type="InterPro" id="IPR036397">
    <property type="entry name" value="RNaseH_sf"/>
</dbReference>
<reference evidence="12 13" key="1">
    <citation type="submission" date="2014-02" db="EMBL/GenBank/DDBJ databases">
        <title>Single nucleus genome sequencing reveals high similarity among nuclei of an endomycorrhizal fungus.</title>
        <authorList>
            <person name="Lin K."/>
            <person name="Geurts R."/>
            <person name="Zhang Z."/>
            <person name="Limpens E."/>
            <person name="Saunders D.G."/>
            <person name="Mu D."/>
            <person name="Pang E."/>
            <person name="Cao H."/>
            <person name="Cha H."/>
            <person name="Lin T."/>
            <person name="Zhou Q."/>
            <person name="Shang Y."/>
            <person name="Li Y."/>
            <person name="Ivanov S."/>
            <person name="Sharma T."/>
            <person name="Velzen R.V."/>
            <person name="Ruijter N.D."/>
            <person name="Aanen D.K."/>
            <person name="Win J."/>
            <person name="Kamoun S."/>
            <person name="Bisseling T."/>
            <person name="Huang S."/>
        </authorList>
    </citation>
    <scope>NUCLEOTIDE SEQUENCE [LARGE SCALE GENOMIC DNA]</scope>
    <source>
        <strain evidence="13">DAOM197198w</strain>
    </source>
</reference>
<protein>
    <recommendedName>
        <fullName evidence="8">3'-5' exonuclease</fullName>
    </recommendedName>
    <alternativeName>
        <fullName evidence="9">Werner Syndrome-like exonuclease</fullName>
    </alternativeName>
</protein>
<dbReference type="InterPro" id="IPR012337">
    <property type="entry name" value="RNaseH-like_sf"/>
</dbReference>
<dbReference type="InterPro" id="IPR051132">
    <property type="entry name" value="3-5_Exonuclease_domain"/>
</dbReference>
<dbReference type="CDD" id="cd06141">
    <property type="entry name" value="WRN_exo"/>
    <property type="match status" value="1"/>
</dbReference>
<organism evidence="12 13">
    <name type="scientific">Rhizophagus irregularis (strain DAOM 197198w)</name>
    <name type="common">Glomus intraradices</name>
    <dbReference type="NCBI Taxonomy" id="1432141"/>
    <lineage>
        <taxon>Eukaryota</taxon>
        <taxon>Fungi</taxon>
        <taxon>Fungi incertae sedis</taxon>
        <taxon>Mucoromycota</taxon>
        <taxon>Glomeromycotina</taxon>
        <taxon>Glomeromycetes</taxon>
        <taxon>Glomerales</taxon>
        <taxon>Glomeraceae</taxon>
        <taxon>Rhizophagus</taxon>
    </lineage>
</organism>
<dbReference type="AlphaFoldDB" id="A0A015L272"/>
<dbReference type="Proteomes" id="UP000022910">
    <property type="component" value="Unassembled WGS sequence"/>
</dbReference>
<gene>
    <name evidence="12" type="ORF">RirG_123460</name>
</gene>
<dbReference type="HOGENOM" id="CLU_561568_0_0_1"/>
<evidence type="ECO:0000256" key="3">
    <source>
        <dbReference type="ARBA" id="ARBA00022723"/>
    </source>
</evidence>
<accession>A0A015L272</accession>
<evidence type="ECO:0000256" key="9">
    <source>
        <dbReference type="ARBA" id="ARBA00042761"/>
    </source>
</evidence>
<sequence>MYHQINSPHMYKLPVHFADLATNTRKLHHCTMKLLYNKNQYLILSSIKKMYNNIQTYSSTSRLLIDCLDKEKNKIQKVQENPPVYQLATKAAADRCLDILRRFPDWHTGFVGFDTETTVYRQKDPQVVSMIQIATRELCFLFQVFRITKINNTKFPPLLQEILTNQDIKKVGVNASGDANWIKKSYGFEMRGMVDLEKIAQQKGYAARSLRELTRMFGDPGLVLEKSRKILKWNFDAVKLDLEVIRYASSDAFAGIQVYESILKDRINEEYLNYEKRYPMSMKEEDDEIYSLILESHPKGVNTRTKTIANSIENHYQRWFKTKPKTDDRHKAALNVIGRFIEDGRLIKVLGNTDSNSDEQNEKKISSISMIRLPGVPFNKILKDFGKEFFESKGLPQQDSEFMTEISSYCLKAIKKESLAKNIANNSKITSLDRKNRDAVIAKLNELNRKGALMSGQKNNTLLLHPDWVNGLEDGYEKFKLTHDVEDERVENETSKEGDSDNENLEGRWEQNEQTYEPWQDITTFDPSDVWGNKD</sequence>
<evidence type="ECO:0000256" key="4">
    <source>
        <dbReference type="ARBA" id="ARBA00022801"/>
    </source>
</evidence>
<keyword evidence="13" id="KW-1185">Reference proteome</keyword>
<dbReference type="Pfam" id="PF01612">
    <property type="entry name" value="DNA_pol_A_exo1"/>
    <property type="match status" value="1"/>
</dbReference>
<evidence type="ECO:0000256" key="1">
    <source>
        <dbReference type="ARBA" id="ARBA00004123"/>
    </source>
</evidence>
<feature type="region of interest" description="Disordered" evidence="10">
    <location>
        <begin position="488"/>
        <end position="535"/>
    </location>
</feature>
<keyword evidence="7" id="KW-0539">Nucleus</keyword>